<evidence type="ECO:0000313" key="1">
    <source>
        <dbReference type="EMBL" id="EPR69184.1"/>
    </source>
</evidence>
<evidence type="ECO:0000313" key="2">
    <source>
        <dbReference type="Proteomes" id="UP000014974"/>
    </source>
</evidence>
<dbReference type="STRING" id="641524.ADICYQ_1684"/>
<proteinExistence type="predicted"/>
<dbReference type="Proteomes" id="UP000014974">
    <property type="component" value="Unassembled WGS sequence"/>
</dbReference>
<gene>
    <name evidence="1" type="ORF">ADICYQ_1684</name>
</gene>
<protein>
    <submittedName>
        <fullName evidence="1">Uncharacterized protein</fullName>
    </submittedName>
</protein>
<comment type="caution">
    <text evidence="1">The sequence shown here is derived from an EMBL/GenBank/DDBJ whole genome shotgun (WGS) entry which is preliminary data.</text>
</comment>
<reference evidence="1 2" key="1">
    <citation type="journal article" date="2013" name="Genome Announc.">
        <title>Draft Genome Sequence of Cyclobacterium qasimii Strain M12-11BT, Isolated from Arctic Marine Sediment.</title>
        <authorList>
            <person name="Shivaji S."/>
            <person name="Ara S."/>
            <person name="Singh A."/>
            <person name="Kumar Pinnaka A."/>
        </authorList>
    </citation>
    <scope>NUCLEOTIDE SEQUENCE [LARGE SCALE GENOMIC DNA]</scope>
    <source>
        <strain evidence="1 2">M12-11B</strain>
    </source>
</reference>
<dbReference type="EMBL" id="ATNM01000071">
    <property type="protein sequence ID" value="EPR69184.1"/>
    <property type="molecule type" value="Genomic_DNA"/>
</dbReference>
<name>S7WR41_9BACT</name>
<sequence length="40" mass="4703">MVSSFFWSDWQITADNMDKIFDEKRVVEGQVVDGQLIIRV</sequence>
<dbReference type="AlphaFoldDB" id="S7WR41"/>
<organism evidence="1 2">
    <name type="scientific">Cyclobacterium qasimii M12-11B</name>
    <dbReference type="NCBI Taxonomy" id="641524"/>
    <lineage>
        <taxon>Bacteria</taxon>
        <taxon>Pseudomonadati</taxon>
        <taxon>Bacteroidota</taxon>
        <taxon>Cytophagia</taxon>
        <taxon>Cytophagales</taxon>
        <taxon>Cyclobacteriaceae</taxon>
        <taxon>Cyclobacterium</taxon>
    </lineage>
</organism>
<accession>S7WR41</accession>